<evidence type="ECO:0000313" key="12">
    <source>
        <dbReference type="Proteomes" id="UP000284403"/>
    </source>
</evidence>
<protein>
    <submittedName>
        <fullName evidence="11">UDP-glucose:glycoprotein glucosyltransferase</fullName>
        <ecNumber evidence="11">2.4.1.-</ecNumber>
    </submittedName>
</protein>
<dbReference type="GO" id="GO:0003980">
    <property type="term" value="F:UDP-glucose:glycoprotein glucosyltransferase activity"/>
    <property type="evidence" value="ECO:0007669"/>
    <property type="project" value="InterPro"/>
</dbReference>
<dbReference type="InterPro" id="IPR009448">
    <property type="entry name" value="UDP-g_GGtrans"/>
</dbReference>
<dbReference type="SUPFAM" id="SSF53448">
    <property type="entry name" value="Nucleotide-diphospho-sugar transferases"/>
    <property type="match status" value="1"/>
</dbReference>
<feature type="domain" description="UGGT thioredoxin-like" evidence="8">
    <location>
        <begin position="341"/>
        <end position="451"/>
    </location>
</feature>
<dbReference type="InterPro" id="IPR029044">
    <property type="entry name" value="Nucleotide-diphossugar_trans"/>
</dbReference>
<dbReference type="GeneID" id="40320286"/>
<dbReference type="CDD" id="cd06432">
    <property type="entry name" value="GT8_HUGT1_C_like"/>
    <property type="match status" value="1"/>
</dbReference>
<evidence type="ECO:0000259" key="10">
    <source>
        <dbReference type="Pfam" id="PF18404"/>
    </source>
</evidence>
<feature type="domain" description="Glucosyltransferase 24 catalytic" evidence="10">
    <location>
        <begin position="1359"/>
        <end position="1634"/>
    </location>
</feature>
<evidence type="ECO:0000256" key="6">
    <source>
        <dbReference type="SAM" id="SignalP"/>
    </source>
</evidence>
<dbReference type="InterPro" id="IPR040693">
    <property type="entry name" value="UGGT_TRXL_1"/>
</dbReference>
<dbReference type="InterPro" id="IPR040497">
    <property type="entry name" value="Glyco_transf_24"/>
</dbReference>
<dbReference type="OrthoDB" id="27683at2759"/>
<gene>
    <name evidence="11" type="ORF">Tco025E_06675</name>
</gene>
<dbReference type="PANTHER" id="PTHR11226">
    <property type="entry name" value="UDP-GLUCOSE GLYCOPROTEIN:GLUCOSYLTRANSFERASE"/>
    <property type="match status" value="1"/>
</dbReference>
<dbReference type="Pfam" id="PF18400">
    <property type="entry name" value="Thioredoxin_12"/>
    <property type="match status" value="1"/>
</dbReference>
<feature type="signal peptide" evidence="6">
    <location>
        <begin position="1"/>
        <end position="32"/>
    </location>
</feature>
<dbReference type="GO" id="GO:0051082">
    <property type="term" value="F:unfolded protein binding"/>
    <property type="evidence" value="ECO:0007669"/>
    <property type="project" value="TreeGrafter"/>
</dbReference>
<comment type="caution">
    <text evidence="11">The sequence shown here is derived from an EMBL/GenBank/DDBJ whole genome shotgun (WGS) entry which is preliminary data.</text>
</comment>
<dbReference type="UniPathway" id="UPA00378"/>
<comment type="cofactor">
    <cofactor evidence="1">
        <name>Ca(2+)</name>
        <dbReference type="ChEBI" id="CHEBI:29108"/>
    </cofactor>
</comment>
<dbReference type="GO" id="GO:0005788">
    <property type="term" value="C:endoplasmic reticulum lumen"/>
    <property type="evidence" value="ECO:0007669"/>
    <property type="project" value="UniProtKB-SubCell"/>
</dbReference>
<dbReference type="EC" id="2.4.1.-" evidence="11"/>
<dbReference type="InterPro" id="IPR040692">
    <property type="entry name" value="UGGT_TRXL_3"/>
</dbReference>
<dbReference type="PANTHER" id="PTHR11226:SF0">
    <property type="entry name" value="UDP-GLUCOSE:GLYCOPROTEIN GLUCOSYLTRANSFERASE"/>
    <property type="match status" value="1"/>
</dbReference>
<accession>A0A422P0J3</accession>
<dbReference type="Gene3D" id="3.90.550.10">
    <property type="entry name" value="Spore Coat Polysaccharide Biosynthesis Protein SpsA, Chain A"/>
    <property type="match status" value="1"/>
</dbReference>
<dbReference type="Pfam" id="PF18402">
    <property type="entry name" value="Thioredoxin_14"/>
    <property type="match status" value="1"/>
</dbReference>
<proteinExistence type="predicted"/>
<evidence type="ECO:0000259" key="8">
    <source>
        <dbReference type="Pfam" id="PF18401"/>
    </source>
</evidence>
<comment type="subcellular location">
    <subcellularLocation>
        <location evidence="2">Endoplasmic reticulum lumen</location>
    </subcellularLocation>
</comment>
<feature type="domain" description="UGGT thioredoxin-like" evidence="7">
    <location>
        <begin position="51"/>
        <end position="248"/>
    </location>
</feature>
<keyword evidence="11" id="KW-0808">Transferase</keyword>
<sequence length="1651" mass="184082">MARQTDWGESRRRLAATLTVLLLLGGSSVLVGTPTVEGKGVKVTVTAPWTETPLLQEGCEMVAARGALLGGFYHCLQEAWHRVQAVNSTGGAQSLTQKAQYDVLLEMMAKANWPPVQMELAKMKLAARFYSPAVQAHWQLARTARELAGGCSTEGGRPFVLVAGKVVCSEYFLEEILSGPASADEAHEGKEEEAFSLFAGLDHVHPGSAGGRVVILYGIVGEEQTMRLFQVAERHLRTLRLAFRHLPVVGRMWENALHVQGYGVTVDLKNVEYKVINEKNTDGTQTDAGVAEATKGPESLGAVGGFNLDMLAQRYPQLRPQLTTFAGHLADAIDRDEVRVDFQVWETQYMGIAAAQRVMDAENEKRLGVLMNILTNFPLHASKLSKMGASVNNNMSKVMHKELLDFAGVLRPGAPQVFLNGRHVSNADLNLFSLLEKLEADEELFQGLRRVLTSYRVPTANDDGFALVHKDVLNQAMKSVTESARRRLASHGLEKGDSTPRVWMPQRGIFWLNNLEADVRFAYMPSALRAILTTRPNGVPVIPRKNLVHAVSVVDPTTLEGVQDIGVILKLDQSNQPIRFGIVFADREWSPEISVSTEVDDIRLKPSLSSVTAIITATVWELLNGEERLQEVLEFLSEVVYTLEALGGLSEDGVVGFSANVLTLSGKRDVREVLADPLFVEYYQTTQAKLRQLMLGKFPLTLINGNVFQENVLQALRQGFMIELMHVRGLVVRGDLTDDDKVDFYESILRLSGARERYNAALYKDEAYMDWTPKPILDFLHHRPFLHPTKRTEGTPLVTSVLAIQSPMGATALGALLKATGNLLQCVNATEKCIHVRLTYAICGAATEVNYHTLAGDLERLLLRRKEGEDGNQQRLQLVHEFLLKIAAQNKTRELDDPKVYESWFASMKFSPELQSLLDASDAGLDAQLQTQRGLLRGFCAQVGAESSFAELSLADAAAARERQKNEGSVYYYVNGRRLVYNDDLSAEDLKDADQQELSLAEAVSEALSEVSFTRLSDELQQGELDSRFYASKVAALTELWRRDAARGSPMEEERHLPSTSGLASFVVQPVNAGAEPHHTLTMVVDPVARHSQLLVSLCDYVTRLPLGVSCIVHMGTPQQLAKPMRNFYLFVSELEMRFDAVGGVLPPAAVFHRLPSRHLLTLGIEEPESWTVFPLDAKYDLDNLILDQLPSSSQYAHATYGINSILLTGSAREAGRPVPASGLPLMIRSTRTNPAAALTRDTIVMAILGYFQLQSSPGVWYLTVQPGGFAETFYISQVNHIPLNDAGNKKRISGFNYTAGQNIPVVISSFIGKALTLDISKTPGRERMTMSDIEAAYPERADWPPAGPRTTKPRSPTLNIFSVASGHLYERFLRMMIHSVMRTSSDVHGANTTRIKFWLIENFLSPQFKALIPLLASHYGFDVALVTYRWPWWLHKQTEKQRTIWAYKVLFLDVLFPLDVERVIFVDADQTVQADLHELYNMNIGGAPTAYTPFCRKYPNLATKNFRFWDQGFWAQHLRGRPYHISAIYLVDLRRLRAMAGGDKYRMMYSQLSPDPNSLANLDQDLPNFMQDEVPIYSLPEEWLWCETWCGAESKARAKTIDLCNNPLTKMPKLDNAKLIIPGWEETDAELEALSDKLLKKQQQQQQSEN</sequence>
<evidence type="ECO:0000313" key="11">
    <source>
        <dbReference type="EMBL" id="RNF11209.1"/>
    </source>
</evidence>
<evidence type="ECO:0000256" key="3">
    <source>
        <dbReference type="ARBA" id="ARBA00022729"/>
    </source>
</evidence>
<reference evidence="11 12" key="1">
    <citation type="journal article" date="2018" name="BMC Genomics">
        <title>Genomic comparison of Trypanosoma conorhini and Trypanosoma rangeli to Trypanosoma cruzi strains of high and low virulence.</title>
        <authorList>
            <person name="Bradwell K.R."/>
            <person name="Koparde V.N."/>
            <person name="Matveyev A.V."/>
            <person name="Serrano M.G."/>
            <person name="Alves J.M."/>
            <person name="Parikh H."/>
            <person name="Huang B."/>
            <person name="Lee V."/>
            <person name="Espinosa-Alvarez O."/>
            <person name="Ortiz P.A."/>
            <person name="Costa-Martins A.G."/>
            <person name="Teixeira M.M."/>
            <person name="Buck G.A."/>
        </authorList>
    </citation>
    <scope>NUCLEOTIDE SEQUENCE [LARGE SCALE GENOMIC DNA]</scope>
    <source>
        <strain evidence="11 12">025E</strain>
    </source>
</reference>
<evidence type="ECO:0000256" key="2">
    <source>
        <dbReference type="ARBA" id="ARBA00004319"/>
    </source>
</evidence>
<evidence type="ECO:0000259" key="9">
    <source>
        <dbReference type="Pfam" id="PF18402"/>
    </source>
</evidence>
<dbReference type="GO" id="GO:0036503">
    <property type="term" value="P:ERAD pathway"/>
    <property type="evidence" value="ECO:0007669"/>
    <property type="project" value="TreeGrafter"/>
</dbReference>
<keyword evidence="11" id="KW-0328">Glycosyltransferase</keyword>
<evidence type="ECO:0000256" key="1">
    <source>
        <dbReference type="ARBA" id="ARBA00001913"/>
    </source>
</evidence>
<dbReference type="EMBL" id="MKKU01000466">
    <property type="protein sequence ID" value="RNF11209.1"/>
    <property type="molecule type" value="Genomic_DNA"/>
</dbReference>
<dbReference type="Pfam" id="PF18401">
    <property type="entry name" value="Thioredoxin_13"/>
    <property type="match status" value="1"/>
</dbReference>
<keyword evidence="5" id="KW-0325">Glycoprotein</keyword>
<evidence type="ECO:0000256" key="4">
    <source>
        <dbReference type="ARBA" id="ARBA00022824"/>
    </source>
</evidence>
<feature type="domain" description="UGGT thioredoxin-like" evidence="9">
    <location>
        <begin position="507"/>
        <end position="761"/>
    </location>
</feature>
<organism evidence="11 12">
    <name type="scientific">Trypanosoma conorhini</name>
    <dbReference type="NCBI Taxonomy" id="83891"/>
    <lineage>
        <taxon>Eukaryota</taxon>
        <taxon>Discoba</taxon>
        <taxon>Euglenozoa</taxon>
        <taxon>Kinetoplastea</taxon>
        <taxon>Metakinetoplastina</taxon>
        <taxon>Trypanosomatida</taxon>
        <taxon>Trypanosomatidae</taxon>
        <taxon>Trypanosoma</taxon>
    </lineage>
</organism>
<dbReference type="Pfam" id="PF18404">
    <property type="entry name" value="Glyco_transf_24"/>
    <property type="match status" value="1"/>
</dbReference>
<keyword evidence="3 6" id="KW-0732">Signal</keyword>
<dbReference type="InterPro" id="IPR040694">
    <property type="entry name" value="UGGT_TRXL_2"/>
</dbReference>
<keyword evidence="12" id="KW-1185">Reference proteome</keyword>
<feature type="chain" id="PRO_5019055671" evidence="6">
    <location>
        <begin position="33"/>
        <end position="1651"/>
    </location>
</feature>
<name>A0A422P0J3_9TRYP</name>
<dbReference type="RefSeq" id="XP_029226337.1">
    <property type="nucleotide sequence ID" value="XM_029373550.1"/>
</dbReference>
<evidence type="ECO:0000256" key="5">
    <source>
        <dbReference type="ARBA" id="ARBA00023180"/>
    </source>
</evidence>
<keyword evidence="4" id="KW-0256">Endoplasmic reticulum</keyword>
<dbReference type="GO" id="GO:0018279">
    <property type="term" value="P:protein N-linked glycosylation via asparagine"/>
    <property type="evidence" value="ECO:0007669"/>
    <property type="project" value="TreeGrafter"/>
</dbReference>
<evidence type="ECO:0000259" key="7">
    <source>
        <dbReference type="Pfam" id="PF18400"/>
    </source>
</evidence>
<dbReference type="Proteomes" id="UP000284403">
    <property type="component" value="Unassembled WGS sequence"/>
</dbReference>
<dbReference type="Pfam" id="PF06427">
    <property type="entry name" value="UDP-g_GGTase"/>
    <property type="match status" value="1"/>
</dbReference>